<protein>
    <recommendedName>
        <fullName evidence="3">LamG-like jellyroll fold domain-containing protein</fullName>
    </recommendedName>
</protein>
<feature type="domain" description="LamG-like jellyroll fold" evidence="3">
    <location>
        <begin position="490"/>
        <end position="652"/>
    </location>
</feature>
<reference evidence="5" key="1">
    <citation type="submission" date="2016-07" db="EMBL/GenBank/DDBJ databases">
        <title>Nontailed viruses are major unrecognized killers of bacteria in the ocean.</title>
        <authorList>
            <person name="Kauffman K."/>
            <person name="Hussain F."/>
            <person name="Yang J."/>
            <person name="Arevalo P."/>
            <person name="Brown J."/>
            <person name="Cutler M."/>
            <person name="Kelly L."/>
            <person name="Polz M.F."/>
        </authorList>
    </citation>
    <scope>NUCLEOTIDE SEQUENCE [LARGE SCALE GENOMIC DNA]</scope>
    <source>
        <strain evidence="5">10N.261.55.E11</strain>
    </source>
</reference>
<accession>A0A2N7F7K9</accession>
<dbReference type="SUPFAM" id="SSF49899">
    <property type="entry name" value="Concanavalin A-like lectins/glucanases"/>
    <property type="match status" value="1"/>
</dbReference>
<dbReference type="AlphaFoldDB" id="A0A2N7F7K9"/>
<dbReference type="Pfam" id="PF13385">
    <property type="entry name" value="Laminin_G_3"/>
    <property type="match status" value="1"/>
</dbReference>
<keyword evidence="2" id="KW-1015">Disulfide bond</keyword>
<evidence type="ECO:0000313" key="4">
    <source>
        <dbReference type="EMBL" id="PMJ62215.1"/>
    </source>
</evidence>
<evidence type="ECO:0000256" key="1">
    <source>
        <dbReference type="ARBA" id="ARBA00022729"/>
    </source>
</evidence>
<evidence type="ECO:0000256" key="2">
    <source>
        <dbReference type="ARBA" id="ARBA00023157"/>
    </source>
</evidence>
<sequence>MQISKVATAVALSTGLLFGCNSDGLPIPTDGSTDPATPTSALLNGYWEFSDTAALSAAYSSPSSTDLPNVYRFSADGETLYYYTDNSPDATLGEYERFETTYEETIENETSGQVAFTLFKDDGTVSSISVDGDYSTADDGLAIGGNIPVSGTDHSDNAEVTGPADTADEASGVDNAAQILDTLTDDTGELRLKILNTSSTVGKTISSGKLTVDLTYQLNPDSEQVDEGQNNSYISLYSTNDENDKVSNAYHHGDIAIGDGIIQYRDASGSLTATGGTFDANSTFDATVEVVWTPTSHTFTINGETYTGAVSSDPGSFKEVQVIALRLGTDSGVTPYELIADNFKVYSLDESTGEYVEEFKDNFNDYSVGYDLNNNPYNSSTSEATVISLTGEAPVDPENPEPPVGDFPVALNEYTFTGSSESELETDSGSSNNQIGITGGKNYSAATGAKGAENTAISISQDLANEGDEYTYLYYNRNSDIPTGVELIDSSFSIEAVINQQARLDGTFYGDDVAIFDFYDKNSSNNNFETGFKLYIEGDDSSESNLNKIKLKLYGGISTSTEAKSDTSILNNEWHHIMAIYDAEAADAGEYGEMRIYIDGTQVASKDVDIEVLPNADTSDKLVLLGGSTGDDKNFNGLVDNIAVWNTVLTDVQIQERVTQFTAE</sequence>
<dbReference type="RefSeq" id="WP_102516988.1">
    <property type="nucleotide sequence ID" value="NZ_CAWNSM010000057.1"/>
</dbReference>
<dbReference type="Gene3D" id="2.60.120.200">
    <property type="match status" value="1"/>
</dbReference>
<dbReference type="InterPro" id="IPR013320">
    <property type="entry name" value="ConA-like_dom_sf"/>
</dbReference>
<dbReference type="Proteomes" id="UP000235330">
    <property type="component" value="Unassembled WGS sequence"/>
</dbReference>
<proteinExistence type="predicted"/>
<evidence type="ECO:0000259" key="3">
    <source>
        <dbReference type="SMART" id="SM00560"/>
    </source>
</evidence>
<comment type="caution">
    <text evidence="4">The sequence shown here is derived from an EMBL/GenBank/DDBJ whole genome shotgun (WGS) entry which is preliminary data.</text>
</comment>
<keyword evidence="1" id="KW-0732">Signal</keyword>
<dbReference type="EMBL" id="MCWU01000057">
    <property type="protein sequence ID" value="PMJ62215.1"/>
    <property type="molecule type" value="Genomic_DNA"/>
</dbReference>
<dbReference type="PROSITE" id="PS51257">
    <property type="entry name" value="PROKAR_LIPOPROTEIN"/>
    <property type="match status" value="1"/>
</dbReference>
<organism evidence="4 5">
    <name type="scientific">Vibrio splendidus</name>
    <dbReference type="NCBI Taxonomy" id="29497"/>
    <lineage>
        <taxon>Bacteria</taxon>
        <taxon>Pseudomonadati</taxon>
        <taxon>Pseudomonadota</taxon>
        <taxon>Gammaproteobacteria</taxon>
        <taxon>Vibrionales</taxon>
        <taxon>Vibrionaceae</taxon>
        <taxon>Vibrio</taxon>
    </lineage>
</organism>
<gene>
    <name evidence="4" type="ORF">BCU17_04565</name>
</gene>
<name>A0A2N7F7K9_VIBSP</name>
<dbReference type="InterPro" id="IPR006558">
    <property type="entry name" value="LamG-like"/>
</dbReference>
<dbReference type="SMART" id="SM00560">
    <property type="entry name" value="LamGL"/>
    <property type="match status" value="1"/>
</dbReference>
<evidence type="ECO:0000313" key="5">
    <source>
        <dbReference type="Proteomes" id="UP000235330"/>
    </source>
</evidence>